<comment type="subcellular location">
    <subcellularLocation>
        <location evidence="1">Cell membrane</location>
        <topology evidence="1">Multi-pass membrane protein</topology>
    </subcellularLocation>
</comment>
<keyword evidence="5 7" id="KW-1133">Transmembrane helix</keyword>
<organism evidence="8 9">
    <name type="scientific">Paenibacillus agilis</name>
    <dbReference type="NCBI Taxonomy" id="3020863"/>
    <lineage>
        <taxon>Bacteria</taxon>
        <taxon>Bacillati</taxon>
        <taxon>Bacillota</taxon>
        <taxon>Bacilli</taxon>
        <taxon>Bacillales</taxon>
        <taxon>Paenibacillaceae</taxon>
        <taxon>Paenibacillus</taxon>
    </lineage>
</organism>
<dbReference type="OrthoDB" id="2416742at2"/>
<comment type="caution">
    <text evidence="8">The sequence shown here is derived from an EMBL/GenBank/DDBJ whole genome shotgun (WGS) entry which is preliminary data.</text>
</comment>
<evidence type="ECO:0000256" key="1">
    <source>
        <dbReference type="ARBA" id="ARBA00004651"/>
    </source>
</evidence>
<dbReference type="Pfam" id="PF02322">
    <property type="entry name" value="Cyt_bd_oxida_II"/>
    <property type="match status" value="1"/>
</dbReference>
<evidence type="ECO:0000313" key="8">
    <source>
        <dbReference type="EMBL" id="TVX92341.1"/>
    </source>
</evidence>
<evidence type="ECO:0000256" key="3">
    <source>
        <dbReference type="ARBA" id="ARBA00022475"/>
    </source>
</evidence>
<evidence type="ECO:0000256" key="5">
    <source>
        <dbReference type="ARBA" id="ARBA00022989"/>
    </source>
</evidence>
<dbReference type="RefSeq" id="WP_144987710.1">
    <property type="nucleotide sequence ID" value="NZ_VNJK01000001.1"/>
</dbReference>
<feature type="transmembrane region" description="Helical" evidence="7">
    <location>
        <begin position="117"/>
        <end position="144"/>
    </location>
</feature>
<feature type="transmembrane region" description="Helical" evidence="7">
    <location>
        <begin position="260"/>
        <end position="279"/>
    </location>
</feature>
<sequence length="342" mass="39212">MSYELIGITVLWLFLFFYLLLGSIDFGAGFFSYYSLLTGQRHIINNIIERYLAPMWELTNVFLIFFVVGLVGFFPDSAYYYGTALLIPGSLGIILIAIRGSYYAFSMYGSRNNRIFMLLYGLSGLLIPAALSTVLTISEGGYIFVENGIVNFQFTRLFTDVYPYAVIVLALVSVLYISAMFLTYYANRAQDKPALEIVRKYALSWSLPTILASLFVFYAIRGHNVEHYNNMVANGWMFALSFLFFVVAVYCVWRRRHYGLSFIAVILQFGFAWFGYGKAHLPYLLYPYLTIEEHFTNATMGATLVTVFMLGLLFLIPSLYLLLRLFLFDTNYVKGKHSKPKY</sequence>
<feature type="transmembrane region" description="Helical" evidence="7">
    <location>
        <begin position="80"/>
        <end position="105"/>
    </location>
</feature>
<dbReference type="EMBL" id="VNJK01000001">
    <property type="protein sequence ID" value="TVX92341.1"/>
    <property type="molecule type" value="Genomic_DNA"/>
</dbReference>
<dbReference type="GO" id="GO:0005886">
    <property type="term" value="C:plasma membrane"/>
    <property type="evidence" value="ECO:0007669"/>
    <property type="project" value="UniProtKB-SubCell"/>
</dbReference>
<feature type="transmembrane region" description="Helical" evidence="7">
    <location>
        <begin position="6"/>
        <end position="34"/>
    </location>
</feature>
<feature type="transmembrane region" description="Helical" evidence="7">
    <location>
        <begin position="232"/>
        <end position="253"/>
    </location>
</feature>
<keyword evidence="6 7" id="KW-0472">Membrane</keyword>
<feature type="transmembrane region" description="Helical" evidence="7">
    <location>
        <begin position="164"/>
        <end position="186"/>
    </location>
</feature>
<reference evidence="8 9" key="1">
    <citation type="submission" date="2019-07" db="EMBL/GenBank/DDBJ databases">
        <authorList>
            <person name="Kim J."/>
        </authorList>
    </citation>
    <scope>NUCLEOTIDE SEQUENCE [LARGE SCALE GENOMIC DNA]</scope>
    <source>
        <strain evidence="8 9">N4</strain>
    </source>
</reference>
<evidence type="ECO:0000256" key="6">
    <source>
        <dbReference type="ARBA" id="ARBA00023136"/>
    </source>
</evidence>
<gene>
    <name evidence="8" type="ORF">FPZ44_04250</name>
</gene>
<keyword evidence="3" id="KW-1003">Cell membrane</keyword>
<evidence type="ECO:0000256" key="2">
    <source>
        <dbReference type="ARBA" id="ARBA00007543"/>
    </source>
</evidence>
<comment type="similarity">
    <text evidence="2">Belongs to the cytochrome ubiquinol oxidase subunit 2 family.</text>
</comment>
<dbReference type="Proteomes" id="UP000318102">
    <property type="component" value="Unassembled WGS sequence"/>
</dbReference>
<accession>A0A559IXN0</accession>
<dbReference type="InterPro" id="IPR003317">
    <property type="entry name" value="Cyt-d_oxidase_su2"/>
</dbReference>
<protein>
    <submittedName>
        <fullName evidence="8">Cytochrome d ubiquinol oxidase subunit II</fullName>
    </submittedName>
</protein>
<keyword evidence="9" id="KW-1185">Reference proteome</keyword>
<proteinExistence type="inferred from homology"/>
<dbReference type="AlphaFoldDB" id="A0A559IXN0"/>
<evidence type="ECO:0000256" key="4">
    <source>
        <dbReference type="ARBA" id="ARBA00022692"/>
    </source>
</evidence>
<keyword evidence="4 7" id="KW-0812">Transmembrane</keyword>
<feature type="transmembrane region" description="Helical" evidence="7">
    <location>
        <begin position="299"/>
        <end position="327"/>
    </location>
</feature>
<feature type="transmembrane region" description="Helical" evidence="7">
    <location>
        <begin position="55"/>
        <end position="74"/>
    </location>
</feature>
<name>A0A559IXN0_9BACL</name>
<feature type="transmembrane region" description="Helical" evidence="7">
    <location>
        <begin position="198"/>
        <end position="220"/>
    </location>
</feature>
<evidence type="ECO:0000256" key="7">
    <source>
        <dbReference type="SAM" id="Phobius"/>
    </source>
</evidence>
<evidence type="ECO:0000313" key="9">
    <source>
        <dbReference type="Proteomes" id="UP000318102"/>
    </source>
</evidence>